<feature type="transmembrane region" description="Helical" evidence="1">
    <location>
        <begin position="596"/>
        <end position="615"/>
    </location>
</feature>
<evidence type="ECO:0000313" key="2">
    <source>
        <dbReference type="EMBL" id="KAK5581691.1"/>
    </source>
</evidence>
<protein>
    <submittedName>
        <fullName evidence="2">Uncharacterized protein</fullName>
    </submittedName>
</protein>
<keyword evidence="1" id="KW-0472">Membrane</keyword>
<dbReference type="InterPro" id="IPR052945">
    <property type="entry name" value="Mitotic_Regulator"/>
</dbReference>
<dbReference type="PANTHER" id="PTHR43628:SF1">
    <property type="entry name" value="CHITIN SYNTHASE REGULATORY FACTOR 2-RELATED"/>
    <property type="match status" value="1"/>
</dbReference>
<dbReference type="AlphaFoldDB" id="A0AAN7YWV6"/>
<comment type="caution">
    <text evidence="2">The sequence shown here is derived from an EMBL/GenBank/DDBJ whole genome shotgun (WGS) entry which is preliminary data.</text>
</comment>
<reference evidence="2 3" key="1">
    <citation type="submission" date="2023-11" db="EMBL/GenBank/DDBJ databases">
        <title>Dfirmibasis_genome.</title>
        <authorList>
            <person name="Edelbroek B."/>
            <person name="Kjellin J."/>
            <person name="Jerlstrom-Hultqvist J."/>
            <person name="Soderbom F."/>
        </authorList>
    </citation>
    <scope>NUCLEOTIDE SEQUENCE [LARGE SCALE GENOMIC DNA]</scope>
    <source>
        <strain evidence="2 3">TNS-C-14</strain>
    </source>
</reference>
<keyword evidence="1" id="KW-0812">Transmembrane</keyword>
<evidence type="ECO:0000313" key="3">
    <source>
        <dbReference type="Proteomes" id="UP001344447"/>
    </source>
</evidence>
<sequence>MIEIEKISEINFFKIEFIRNSILSILKNIFKNRWENEYKSEWKSEFGITLKKYLKSKKLGKTIETIIQNGNLNGWNLETICLILLNFSNNQIDNNEIFNENKLISNIFEINKNFLKINKSNIKNNFKIKENEYKEIRDELFKSILGLMKKEEGESFIKLIKDRIDIIPSKETIEKCKIGSDSEEENEANKFVEMGEVEFEKFNFQRSIDFYNDALLFNGFNDIKRSMILSRLSMINLRYYQQMMLDSEYSYMFYIKKQQLEDSKLDAILACSLCPLQFEGYFRGAQILCFLGELEISIDFLNASLSLDPNNQDVLNFKNQIQSKIDSRCWKNTQTHLISDSFLPKEDKIRDFEKEAENFIDSHKYSNYYNGEDLQLGTYTKGIDEMSKLYHLPRQHFINIACSRVAGTYSKKKNYQMAYKYLSHAAGGDFAINAYRLGSIYERGLGVEKNLDLALSLYYEASLKPLKFDIPNDIPDMREENKQLMERNEGVNMACVVLGHIFSKGIGAEIDMPQAIYYYERAVNQSNSPEALLSLAQINFYGMDGKEPNKKKAIELVKRGADLGDKDCQREYYHFSDKPQPNKLTGVGINASFKTFFLIISTFLIILSIFCKILIDYFNNKK</sequence>
<dbReference type="InterPro" id="IPR006597">
    <property type="entry name" value="Sel1-like"/>
</dbReference>
<dbReference type="Proteomes" id="UP001344447">
    <property type="component" value="Unassembled WGS sequence"/>
</dbReference>
<name>A0AAN7YWV6_9MYCE</name>
<dbReference type="EMBL" id="JAVFKY010000002">
    <property type="protein sequence ID" value="KAK5581691.1"/>
    <property type="molecule type" value="Genomic_DNA"/>
</dbReference>
<dbReference type="SUPFAM" id="SSF48452">
    <property type="entry name" value="TPR-like"/>
    <property type="match status" value="1"/>
</dbReference>
<keyword evidence="3" id="KW-1185">Reference proteome</keyword>
<evidence type="ECO:0000256" key="1">
    <source>
        <dbReference type="SAM" id="Phobius"/>
    </source>
</evidence>
<accession>A0AAN7YWV6</accession>
<dbReference type="SMART" id="SM00671">
    <property type="entry name" value="SEL1"/>
    <property type="match status" value="4"/>
</dbReference>
<dbReference type="SUPFAM" id="SSF81901">
    <property type="entry name" value="HCP-like"/>
    <property type="match status" value="1"/>
</dbReference>
<gene>
    <name evidence="2" type="ORF">RB653_001728</name>
</gene>
<proteinExistence type="predicted"/>
<dbReference type="PANTHER" id="PTHR43628">
    <property type="entry name" value="ACTIVATOR OF C KINASE PROTEIN 1-RELATED"/>
    <property type="match status" value="1"/>
</dbReference>
<keyword evidence="1" id="KW-1133">Transmembrane helix</keyword>
<dbReference type="Gene3D" id="1.25.40.10">
    <property type="entry name" value="Tetratricopeptide repeat domain"/>
    <property type="match status" value="3"/>
</dbReference>
<organism evidence="2 3">
    <name type="scientific">Dictyostelium firmibasis</name>
    <dbReference type="NCBI Taxonomy" id="79012"/>
    <lineage>
        <taxon>Eukaryota</taxon>
        <taxon>Amoebozoa</taxon>
        <taxon>Evosea</taxon>
        <taxon>Eumycetozoa</taxon>
        <taxon>Dictyostelia</taxon>
        <taxon>Dictyosteliales</taxon>
        <taxon>Dictyosteliaceae</taxon>
        <taxon>Dictyostelium</taxon>
    </lineage>
</organism>
<dbReference type="InterPro" id="IPR011990">
    <property type="entry name" value="TPR-like_helical_dom_sf"/>
</dbReference>
<dbReference type="Pfam" id="PF08238">
    <property type="entry name" value="Sel1"/>
    <property type="match status" value="4"/>
</dbReference>